<comment type="function">
    <text evidence="3">Nucleotide-binding protein.</text>
</comment>
<keyword evidence="1 3" id="KW-0547">Nucleotide-binding</keyword>
<evidence type="ECO:0000256" key="2">
    <source>
        <dbReference type="ARBA" id="ARBA00093450"/>
    </source>
</evidence>
<evidence type="ECO:0000256" key="1">
    <source>
        <dbReference type="ARBA" id="ARBA00022741"/>
    </source>
</evidence>
<organism evidence="4 5">
    <name type="scientific">Microlunatus aurantiacus</name>
    <dbReference type="NCBI Taxonomy" id="446786"/>
    <lineage>
        <taxon>Bacteria</taxon>
        <taxon>Bacillati</taxon>
        <taxon>Actinomycetota</taxon>
        <taxon>Actinomycetes</taxon>
        <taxon>Propionibacteriales</taxon>
        <taxon>Propionibacteriaceae</taxon>
        <taxon>Microlunatus</taxon>
    </lineage>
</organism>
<comment type="similarity">
    <text evidence="2 3">Belongs to the YajQ family.</text>
</comment>
<name>A0ABP7CGF3_9ACTN</name>
<proteinExistence type="inferred from homology"/>
<reference evidence="5" key="1">
    <citation type="journal article" date="2019" name="Int. J. Syst. Evol. Microbiol.">
        <title>The Global Catalogue of Microorganisms (GCM) 10K type strain sequencing project: providing services to taxonomists for standard genome sequencing and annotation.</title>
        <authorList>
            <consortium name="The Broad Institute Genomics Platform"/>
            <consortium name="The Broad Institute Genome Sequencing Center for Infectious Disease"/>
            <person name="Wu L."/>
            <person name="Ma J."/>
        </authorList>
    </citation>
    <scope>NUCLEOTIDE SEQUENCE [LARGE SCALE GENOMIC DNA]</scope>
    <source>
        <strain evidence="5">JCM 16548</strain>
    </source>
</reference>
<dbReference type="Proteomes" id="UP001500051">
    <property type="component" value="Unassembled WGS sequence"/>
</dbReference>
<sequence>MAAESSFDIVSKVDRQEVDNALNQAVKEVRQRFDFKNTDASIAWSGEAIELEANSEERVKAVLDVFQSKLVRRGVSLKSLDAGEPRSSGKLYKITATTSEGITQENAKKVSKLIRDEGPKGVKTQIQGDELRVSSKSRDDLQTVQALIKAQDYDFAVQFSNYR</sequence>
<dbReference type="EMBL" id="BAAAYX010000002">
    <property type="protein sequence ID" value="GAA3690051.1"/>
    <property type="molecule type" value="Genomic_DNA"/>
</dbReference>
<evidence type="ECO:0000313" key="4">
    <source>
        <dbReference type="EMBL" id="GAA3690051.1"/>
    </source>
</evidence>
<dbReference type="InterPro" id="IPR007551">
    <property type="entry name" value="YajQ/Smlt4090-like"/>
</dbReference>
<comment type="caution">
    <text evidence="4">The sequence shown here is derived from an EMBL/GenBank/DDBJ whole genome shotgun (WGS) entry which is preliminary data.</text>
</comment>
<evidence type="ECO:0000313" key="5">
    <source>
        <dbReference type="Proteomes" id="UP001500051"/>
    </source>
</evidence>
<dbReference type="CDD" id="cd11740">
    <property type="entry name" value="YajQ_like"/>
    <property type="match status" value="1"/>
</dbReference>
<dbReference type="RefSeq" id="WP_344810317.1">
    <property type="nucleotide sequence ID" value="NZ_BAAAYX010000002.1"/>
</dbReference>
<dbReference type="Gene3D" id="3.30.70.860">
    <property type="match status" value="1"/>
</dbReference>
<dbReference type="Pfam" id="PF04461">
    <property type="entry name" value="YajQ"/>
    <property type="match status" value="1"/>
</dbReference>
<dbReference type="Gene3D" id="3.30.70.990">
    <property type="entry name" value="YajQ-like, domain 2"/>
    <property type="match status" value="1"/>
</dbReference>
<keyword evidence="5" id="KW-1185">Reference proteome</keyword>
<evidence type="ECO:0000256" key="3">
    <source>
        <dbReference type="HAMAP-Rule" id="MF_00632"/>
    </source>
</evidence>
<dbReference type="PANTHER" id="PTHR30476:SF0">
    <property type="entry name" value="UPF0234 PROTEIN YAJQ"/>
    <property type="match status" value="1"/>
</dbReference>
<dbReference type="PANTHER" id="PTHR30476">
    <property type="entry name" value="UPF0234 PROTEIN YAJQ"/>
    <property type="match status" value="1"/>
</dbReference>
<protein>
    <recommendedName>
        <fullName evidence="3">Nucleotide-binding protein GCM10022204_01130</fullName>
    </recommendedName>
</protein>
<dbReference type="InterPro" id="IPR035570">
    <property type="entry name" value="UPF0234_N"/>
</dbReference>
<dbReference type="InterPro" id="IPR036183">
    <property type="entry name" value="YajQ-like_sf"/>
</dbReference>
<dbReference type="SUPFAM" id="SSF89963">
    <property type="entry name" value="YajQ-like"/>
    <property type="match status" value="2"/>
</dbReference>
<gene>
    <name evidence="4" type="ORF">GCM10022204_01130</name>
</gene>
<dbReference type="NCBIfam" id="NF003819">
    <property type="entry name" value="PRK05412.1"/>
    <property type="match status" value="1"/>
</dbReference>
<accession>A0ABP7CGF3</accession>
<dbReference type="HAMAP" id="MF_00632">
    <property type="entry name" value="UPF0234"/>
    <property type="match status" value="1"/>
</dbReference>
<dbReference type="InterPro" id="IPR035571">
    <property type="entry name" value="UPF0234-like_C"/>
</dbReference>